<gene>
    <name evidence="1" type="ORF">HK578_037</name>
</gene>
<protein>
    <submittedName>
        <fullName evidence="1">Uncharacterized protein</fullName>
    </submittedName>
</protein>
<evidence type="ECO:0000313" key="1">
    <source>
        <dbReference type="EMBL" id="AFH20542.1"/>
    </source>
</evidence>
<dbReference type="RefSeq" id="YP_007112644.1">
    <property type="nucleotide sequence ID" value="NC_019724.1"/>
</dbReference>
<dbReference type="OrthoDB" id="27981at10239"/>
<proteinExistence type="predicted"/>
<dbReference type="Proteomes" id="UP000010371">
    <property type="component" value="Segment"/>
</dbReference>
<accession>K7P7H2</accession>
<keyword evidence="2" id="KW-1185">Reference proteome</keyword>
<organism evidence="1 2">
    <name type="scientific">Escherichia phage HK578</name>
    <dbReference type="NCBI Taxonomy" id="1147142"/>
    <lineage>
        <taxon>Viruses</taxon>
        <taxon>Duplodnaviria</taxon>
        <taxon>Heunggongvirae</taxon>
        <taxon>Uroviricota</taxon>
        <taxon>Caudoviricetes</taxon>
        <taxon>Dhillonvirus</taxon>
        <taxon>Dhillonvirus HK578</taxon>
    </lineage>
</organism>
<evidence type="ECO:0000313" key="2">
    <source>
        <dbReference type="Proteomes" id="UP000010371"/>
    </source>
</evidence>
<dbReference type="EMBL" id="JQ086375">
    <property type="protein sequence ID" value="AFH20542.1"/>
    <property type="molecule type" value="Genomic_DNA"/>
</dbReference>
<sequence length="110" mass="12311">MKKVKVDVYRYEFFVSPCADEVAAKCKRITGYQPGIDDFKANAFVVFGNGTCLVWMPHTASMHTVAHEATHVAMNLMRDRGVAPDLHNQEVMAYLIGHIAGEICRVRNAQ</sequence>
<reference evidence="1 2" key="1">
    <citation type="submission" date="2011-11" db="EMBL/GenBank/DDBJ databases">
        <title>The genomes of several lambdoid coliphages.</title>
        <authorList>
            <person name="Refardt D."/>
            <person name="Gencoglu M."/>
            <person name="Kunzli-Gontarczyk M."/>
            <person name="Bruggmann R."/>
            <person name="Kropinski A.M."/>
        </authorList>
    </citation>
    <scope>NUCLEOTIDE SEQUENCE [LARGE SCALE GENOMIC DNA]</scope>
</reference>
<dbReference type="KEGG" id="vg:14182605"/>
<dbReference type="GeneID" id="14182605"/>
<name>K7P7H2_9CAUD</name>